<evidence type="ECO:0000313" key="2">
    <source>
        <dbReference type="EMBL" id="EXB93908.1"/>
    </source>
</evidence>
<keyword evidence="1" id="KW-1133">Transmembrane helix</keyword>
<dbReference type="EMBL" id="KE345113">
    <property type="protein sequence ID" value="EXB93908.1"/>
    <property type="molecule type" value="Genomic_DNA"/>
</dbReference>
<gene>
    <name evidence="2" type="ORF">L484_002064</name>
</gene>
<evidence type="ECO:0000313" key="3">
    <source>
        <dbReference type="Proteomes" id="UP000030645"/>
    </source>
</evidence>
<keyword evidence="1" id="KW-0812">Transmembrane</keyword>
<dbReference type="AlphaFoldDB" id="W9S826"/>
<dbReference type="PANTHER" id="PTHR34656">
    <property type="entry name" value="PYRROLINE-5-CARBOXYLATE REDUCTASE"/>
    <property type="match status" value="1"/>
</dbReference>
<dbReference type="Proteomes" id="UP000030645">
    <property type="component" value="Unassembled WGS sequence"/>
</dbReference>
<keyword evidence="3" id="KW-1185">Reference proteome</keyword>
<evidence type="ECO:0000256" key="1">
    <source>
        <dbReference type="SAM" id="Phobius"/>
    </source>
</evidence>
<keyword evidence="1" id="KW-0472">Membrane</keyword>
<name>W9S826_9ROSA</name>
<protein>
    <submittedName>
        <fullName evidence="2">Uncharacterized protein</fullName>
    </submittedName>
</protein>
<dbReference type="PANTHER" id="PTHR34656:SF2">
    <property type="entry name" value="TRANSMEMBRANE PROTEIN"/>
    <property type="match status" value="1"/>
</dbReference>
<sequence length="71" mass="7843">MVTWITVLVLLAFAGNRRRVLVKRGRRITNDVAMFLVGVLVKERGFVAVACATVFSLMAVIGIKEAHASWL</sequence>
<dbReference type="STRING" id="981085.W9S826"/>
<feature type="transmembrane region" description="Helical" evidence="1">
    <location>
        <begin position="46"/>
        <end position="63"/>
    </location>
</feature>
<reference evidence="3" key="1">
    <citation type="submission" date="2013-01" db="EMBL/GenBank/DDBJ databases">
        <title>Draft Genome Sequence of a Mulberry Tree, Morus notabilis C.K. Schneid.</title>
        <authorList>
            <person name="He N."/>
            <person name="Zhao S."/>
        </authorList>
    </citation>
    <scope>NUCLEOTIDE SEQUENCE</scope>
</reference>
<proteinExistence type="predicted"/>
<organism evidence="2 3">
    <name type="scientific">Morus notabilis</name>
    <dbReference type="NCBI Taxonomy" id="981085"/>
    <lineage>
        <taxon>Eukaryota</taxon>
        <taxon>Viridiplantae</taxon>
        <taxon>Streptophyta</taxon>
        <taxon>Embryophyta</taxon>
        <taxon>Tracheophyta</taxon>
        <taxon>Spermatophyta</taxon>
        <taxon>Magnoliopsida</taxon>
        <taxon>eudicotyledons</taxon>
        <taxon>Gunneridae</taxon>
        <taxon>Pentapetalae</taxon>
        <taxon>rosids</taxon>
        <taxon>fabids</taxon>
        <taxon>Rosales</taxon>
        <taxon>Moraceae</taxon>
        <taxon>Moreae</taxon>
        <taxon>Morus</taxon>
    </lineage>
</organism>
<accession>W9S826</accession>